<dbReference type="AlphaFoldDB" id="A0A8H3FPF8"/>
<reference evidence="3" key="1">
    <citation type="submission" date="2021-03" db="EMBL/GenBank/DDBJ databases">
        <authorList>
            <person name="Tagirdzhanova G."/>
        </authorList>
    </citation>
    <scope>NUCLEOTIDE SEQUENCE</scope>
</reference>
<dbReference type="OrthoDB" id="8062037at2759"/>
<dbReference type="Proteomes" id="UP000664534">
    <property type="component" value="Unassembled WGS sequence"/>
</dbReference>
<dbReference type="InterPro" id="IPR051826">
    <property type="entry name" value="E3_ubiquitin-ligase_domain"/>
</dbReference>
<protein>
    <recommendedName>
        <fullName evidence="2">RING-type domain-containing protein</fullName>
    </recommendedName>
</protein>
<keyword evidence="1" id="KW-0479">Metal-binding</keyword>
<comment type="caution">
    <text evidence="3">The sequence shown here is derived from an EMBL/GenBank/DDBJ whole genome shotgun (WGS) entry which is preliminary data.</text>
</comment>
<dbReference type="Pfam" id="PF13639">
    <property type="entry name" value="zf-RING_2"/>
    <property type="match status" value="1"/>
</dbReference>
<accession>A0A8H3FPF8</accession>
<dbReference type="PANTHER" id="PTHR22765:SF434">
    <property type="entry name" value="GB|AAD18119.1-RELATED"/>
    <property type="match status" value="1"/>
</dbReference>
<organism evidence="3 4">
    <name type="scientific">Imshaugia aleurites</name>
    <dbReference type="NCBI Taxonomy" id="172621"/>
    <lineage>
        <taxon>Eukaryota</taxon>
        <taxon>Fungi</taxon>
        <taxon>Dikarya</taxon>
        <taxon>Ascomycota</taxon>
        <taxon>Pezizomycotina</taxon>
        <taxon>Lecanoromycetes</taxon>
        <taxon>OSLEUM clade</taxon>
        <taxon>Lecanoromycetidae</taxon>
        <taxon>Lecanorales</taxon>
        <taxon>Lecanorineae</taxon>
        <taxon>Parmeliaceae</taxon>
        <taxon>Imshaugia</taxon>
    </lineage>
</organism>
<sequence>MATPQSAQAIRISNQTAIWYMAQSLVDGLERWCKVKSGSLPDGSECCVCKEEYDEADFAVRLPCKHVVGYQCIRKWLFEELHSTCPLCREFFYPAYPHDHLYEYDLGDDPIYDWESDSDSVYNWGSDSDSVHNWGPDSDSVYDWGSDSDLDGDSYQRPFCYSQHEIYRPYQRVSDELTKQNFDPVIETLPSERVARKRREIHMSSPGFEDVLLYFQLLRKGADLPPKEDICKDLSKSQYDAILSELERRGAFNQYHHEHPEISDIGQMKDNLVTNGFWYRPEHDGSVKSRPGGWFRWTEFGAGWPSEEEVDRFRLMRFYDSRPWWRAGANEWQRVADESELF</sequence>
<evidence type="ECO:0000313" key="4">
    <source>
        <dbReference type="Proteomes" id="UP000664534"/>
    </source>
</evidence>
<dbReference type="InterPro" id="IPR013083">
    <property type="entry name" value="Znf_RING/FYVE/PHD"/>
</dbReference>
<gene>
    <name evidence="3" type="ORF">IMSHALPRED_007236</name>
</gene>
<dbReference type="GO" id="GO:0008270">
    <property type="term" value="F:zinc ion binding"/>
    <property type="evidence" value="ECO:0007669"/>
    <property type="project" value="UniProtKB-KW"/>
</dbReference>
<keyword evidence="1" id="KW-0863">Zinc-finger</keyword>
<evidence type="ECO:0000256" key="1">
    <source>
        <dbReference type="PROSITE-ProRule" id="PRU00175"/>
    </source>
</evidence>
<dbReference type="PROSITE" id="PS50089">
    <property type="entry name" value="ZF_RING_2"/>
    <property type="match status" value="1"/>
</dbReference>
<dbReference type="SMART" id="SM00184">
    <property type="entry name" value="RING"/>
    <property type="match status" value="1"/>
</dbReference>
<dbReference type="GO" id="GO:0006511">
    <property type="term" value="P:ubiquitin-dependent protein catabolic process"/>
    <property type="evidence" value="ECO:0007669"/>
    <property type="project" value="TreeGrafter"/>
</dbReference>
<evidence type="ECO:0000313" key="3">
    <source>
        <dbReference type="EMBL" id="CAF9927555.1"/>
    </source>
</evidence>
<dbReference type="GO" id="GO:0061630">
    <property type="term" value="F:ubiquitin protein ligase activity"/>
    <property type="evidence" value="ECO:0007669"/>
    <property type="project" value="TreeGrafter"/>
</dbReference>
<dbReference type="InterPro" id="IPR001841">
    <property type="entry name" value="Znf_RING"/>
</dbReference>
<dbReference type="SUPFAM" id="SSF57850">
    <property type="entry name" value="RING/U-box"/>
    <property type="match status" value="1"/>
</dbReference>
<keyword evidence="4" id="KW-1185">Reference proteome</keyword>
<dbReference type="EMBL" id="CAJPDT010000047">
    <property type="protein sequence ID" value="CAF9927555.1"/>
    <property type="molecule type" value="Genomic_DNA"/>
</dbReference>
<dbReference type="PANTHER" id="PTHR22765">
    <property type="entry name" value="RING FINGER AND PROTEASE ASSOCIATED DOMAIN-CONTAINING"/>
    <property type="match status" value="1"/>
</dbReference>
<dbReference type="Gene3D" id="3.30.40.10">
    <property type="entry name" value="Zinc/RING finger domain, C3HC4 (zinc finger)"/>
    <property type="match status" value="1"/>
</dbReference>
<keyword evidence="1" id="KW-0862">Zinc</keyword>
<name>A0A8H3FPF8_9LECA</name>
<evidence type="ECO:0000259" key="2">
    <source>
        <dbReference type="PROSITE" id="PS50089"/>
    </source>
</evidence>
<proteinExistence type="predicted"/>
<feature type="domain" description="RING-type" evidence="2">
    <location>
        <begin position="46"/>
        <end position="89"/>
    </location>
</feature>